<proteinExistence type="predicted"/>
<evidence type="ECO:0000256" key="4">
    <source>
        <dbReference type="ARBA" id="ARBA00022723"/>
    </source>
</evidence>
<evidence type="ECO:0000256" key="6">
    <source>
        <dbReference type="ARBA" id="ARBA00023014"/>
    </source>
</evidence>
<evidence type="ECO:0000313" key="9">
    <source>
        <dbReference type="EMBL" id="GAB1254828.1"/>
    </source>
</evidence>
<dbReference type="SFLD" id="SFLDG01387">
    <property type="entry name" value="BtrN-like_SPASM_domain_contain"/>
    <property type="match status" value="1"/>
</dbReference>
<evidence type="ECO:0000256" key="5">
    <source>
        <dbReference type="ARBA" id="ARBA00023004"/>
    </source>
</evidence>
<dbReference type="Gene3D" id="3.20.20.70">
    <property type="entry name" value="Aldolase class I"/>
    <property type="match status" value="1"/>
</dbReference>
<evidence type="ECO:0000313" key="10">
    <source>
        <dbReference type="Proteomes" id="UP001628192"/>
    </source>
</evidence>
<comment type="caution">
    <text evidence="9">The sequence shown here is derived from an EMBL/GenBank/DDBJ whole genome shotgun (WGS) entry which is preliminary data.</text>
</comment>
<evidence type="ECO:0000256" key="1">
    <source>
        <dbReference type="ARBA" id="ARBA00001966"/>
    </source>
</evidence>
<gene>
    <name evidence="9" type="ORF">Defa_23150</name>
</gene>
<dbReference type="Pfam" id="PF13186">
    <property type="entry name" value="SPASM"/>
    <property type="match status" value="1"/>
</dbReference>
<dbReference type="SFLD" id="SFLDG01067">
    <property type="entry name" value="SPASM/twitch_domain_containing"/>
    <property type="match status" value="1"/>
</dbReference>
<name>A0ABQ0EAS9_9BACT</name>
<dbReference type="InterPro" id="IPR034391">
    <property type="entry name" value="AdoMet-like_SPASM_containing"/>
</dbReference>
<dbReference type="InterPro" id="IPR023885">
    <property type="entry name" value="4Fe4S-binding_SPASM_dom"/>
</dbReference>
<keyword evidence="4" id="KW-0479">Metal-binding</keyword>
<organism evidence="9 10">
    <name type="scientific">Desulfovibrio falkowii</name>
    <dbReference type="NCBI Taxonomy" id="3136602"/>
    <lineage>
        <taxon>Bacteria</taxon>
        <taxon>Pseudomonadati</taxon>
        <taxon>Thermodesulfobacteriota</taxon>
        <taxon>Desulfovibrionia</taxon>
        <taxon>Desulfovibrionales</taxon>
        <taxon>Desulfovibrionaceae</taxon>
        <taxon>Desulfovibrio</taxon>
    </lineage>
</organism>
<dbReference type="SFLD" id="SFLDS00029">
    <property type="entry name" value="Radical_SAM"/>
    <property type="match status" value="1"/>
</dbReference>
<evidence type="ECO:0000256" key="2">
    <source>
        <dbReference type="ARBA" id="ARBA00022485"/>
    </source>
</evidence>
<reference evidence="9 10" key="1">
    <citation type="journal article" date="2025" name="Int. J. Syst. Evol. Microbiol.">
        <title>Desulfovibrio falkowii sp. nov., Porphyromonas miyakawae sp. nov., Mediterraneibacter flintii sp. nov. and Owariibacterium komagatae gen. nov., sp. nov., isolated from human faeces.</title>
        <authorList>
            <person name="Hamaguchi T."/>
            <person name="Ohara M."/>
            <person name="Hisatomi A."/>
            <person name="Sekiguchi K."/>
            <person name="Takeda J.I."/>
            <person name="Ueyama J."/>
            <person name="Ito M."/>
            <person name="Nishiwaki H."/>
            <person name="Ogi T."/>
            <person name="Hirayama M."/>
            <person name="Ohkuma M."/>
            <person name="Sakamoto M."/>
            <person name="Ohno K."/>
        </authorList>
    </citation>
    <scope>NUCLEOTIDE SEQUENCE [LARGE SCALE GENOMIC DNA]</scope>
    <source>
        <strain evidence="9 10">13CB8C</strain>
    </source>
</reference>
<dbReference type="SUPFAM" id="SSF102114">
    <property type="entry name" value="Radical SAM enzymes"/>
    <property type="match status" value="1"/>
</dbReference>
<keyword evidence="10" id="KW-1185">Reference proteome</keyword>
<evidence type="ECO:0000256" key="3">
    <source>
        <dbReference type="ARBA" id="ARBA00022691"/>
    </source>
</evidence>
<dbReference type="CDD" id="cd21109">
    <property type="entry name" value="SPASM"/>
    <property type="match status" value="1"/>
</dbReference>
<keyword evidence="6" id="KW-0411">Iron-sulfur</keyword>
<dbReference type="Proteomes" id="UP001628192">
    <property type="component" value="Unassembled WGS sequence"/>
</dbReference>
<keyword evidence="2" id="KW-0004">4Fe-4S</keyword>
<dbReference type="Pfam" id="PF04055">
    <property type="entry name" value="Radical_SAM"/>
    <property type="match status" value="1"/>
</dbReference>
<sequence>MGEKKASRYPRIFAIETVLGCNLSCPECAVGGGLIERKYGRLSYSDFVKIFEKIRKHCEYLYLHLWGEPMLNPEIIKMIEHASRFTKTNISTNANTLTENGIKDLVASGVTDIIVSIDGMSQDCYSIYRKGGDVSRALQSLSLLVAYAGTGSPSKLQKIFQKIGVTKRKPQIIPQYVVFEHNQGEMDAFKEYCANINVTPMFKAPYIRKDSQFSLSDNPLYQRAIEQNLAKRKLAMKCCTDMVETFTILLDGSVVACCYDHNGLTTFGNIFEQSVEEICQSEAYQKFCAARAAGRTPAFCIEHCLVY</sequence>
<dbReference type="InterPro" id="IPR013785">
    <property type="entry name" value="Aldolase_TIM"/>
</dbReference>
<dbReference type="InterPro" id="IPR058240">
    <property type="entry name" value="rSAM_sf"/>
</dbReference>
<dbReference type="InterPro" id="IPR050377">
    <property type="entry name" value="Radical_SAM_PqqE_MftC-like"/>
</dbReference>
<keyword evidence="3" id="KW-0949">S-adenosyl-L-methionine</keyword>
<accession>A0ABQ0EAS9</accession>
<dbReference type="InterPro" id="IPR007197">
    <property type="entry name" value="rSAM"/>
</dbReference>
<protein>
    <submittedName>
        <fullName evidence="9">Radical SAM protein</fullName>
    </submittedName>
</protein>
<dbReference type="PANTHER" id="PTHR11228">
    <property type="entry name" value="RADICAL SAM DOMAIN PROTEIN"/>
    <property type="match status" value="1"/>
</dbReference>
<feature type="domain" description="4Fe4S-binding SPASM" evidence="8">
    <location>
        <begin position="239"/>
        <end position="290"/>
    </location>
</feature>
<feature type="domain" description="Radical SAM core" evidence="7">
    <location>
        <begin position="16"/>
        <end position="146"/>
    </location>
</feature>
<dbReference type="PANTHER" id="PTHR11228:SF7">
    <property type="entry name" value="PQQA PEPTIDE CYCLASE"/>
    <property type="match status" value="1"/>
</dbReference>
<evidence type="ECO:0000259" key="7">
    <source>
        <dbReference type="Pfam" id="PF04055"/>
    </source>
</evidence>
<evidence type="ECO:0000259" key="8">
    <source>
        <dbReference type="Pfam" id="PF13186"/>
    </source>
</evidence>
<keyword evidence="5" id="KW-0408">Iron</keyword>
<dbReference type="EMBL" id="BAAFSG010000001">
    <property type="protein sequence ID" value="GAB1254828.1"/>
    <property type="molecule type" value="Genomic_DNA"/>
</dbReference>
<comment type="cofactor">
    <cofactor evidence="1">
        <name>[4Fe-4S] cluster</name>
        <dbReference type="ChEBI" id="CHEBI:49883"/>
    </cofactor>
</comment>
<dbReference type="CDD" id="cd01335">
    <property type="entry name" value="Radical_SAM"/>
    <property type="match status" value="1"/>
</dbReference>
<dbReference type="RefSeq" id="WP_407844990.1">
    <property type="nucleotide sequence ID" value="NZ_BAAFSG010000001.1"/>
</dbReference>